<accession>A0A1F8FED1</accession>
<comment type="caution">
    <text evidence="2">The sequence shown here is derived from an EMBL/GenBank/DDBJ whole genome shotgun (WGS) entry which is preliminary data.</text>
</comment>
<reference evidence="2 3" key="1">
    <citation type="journal article" date="2016" name="Nat. Commun.">
        <title>Thousands of microbial genomes shed light on interconnected biogeochemical processes in an aquifer system.</title>
        <authorList>
            <person name="Anantharaman K."/>
            <person name="Brown C.T."/>
            <person name="Hug L.A."/>
            <person name="Sharon I."/>
            <person name="Castelle C.J."/>
            <person name="Probst A.J."/>
            <person name="Thomas B.C."/>
            <person name="Singh A."/>
            <person name="Wilkins M.J."/>
            <person name="Karaoz U."/>
            <person name="Brodie E.L."/>
            <person name="Williams K.H."/>
            <person name="Hubbard S.S."/>
            <person name="Banfield J.F."/>
        </authorList>
    </citation>
    <scope>NUCLEOTIDE SEQUENCE [LARGE SCALE GENOMIC DNA]</scope>
</reference>
<evidence type="ECO:0000313" key="3">
    <source>
        <dbReference type="Proteomes" id="UP000178197"/>
    </source>
</evidence>
<dbReference type="EMBL" id="MGJT01000031">
    <property type="protein sequence ID" value="OGN11477.1"/>
    <property type="molecule type" value="Genomic_DNA"/>
</dbReference>
<protein>
    <submittedName>
        <fullName evidence="2">Uncharacterized protein</fullName>
    </submittedName>
</protein>
<keyword evidence="1" id="KW-1133">Transmembrane helix</keyword>
<organism evidence="2 3">
    <name type="scientific">Candidatus Yanofskybacteria bacterium RIFCSPHIGHO2_02_FULL_43_15c</name>
    <dbReference type="NCBI Taxonomy" id="1802679"/>
    <lineage>
        <taxon>Bacteria</taxon>
        <taxon>Candidatus Yanofskyibacteriota</taxon>
    </lineage>
</organism>
<feature type="transmembrane region" description="Helical" evidence="1">
    <location>
        <begin position="6"/>
        <end position="22"/>
    </location>
</feature>
<dbReference type="AlphaFoldDB" id="A0A1F8FED1"/>
<feature type="transmembrane region" description="Helical" evidence="1">
    <location>
        <begin position="34"/>
        <end position="58"/>
    </location>
</feature>
<keyword evidence="1" id="KW-0812">Transmembrane</keyword>
<proteinExistence type="predicted"/>
<keyword evidence="1" id="KW-0472">Membrane</keyword>
<evidence type="ECO:0000313" key="2">
    <source>
        <dbReference type="EMBL" id="OGN11477.1"/>
    </source>
</evidence>
<gene>
    <name evidence="2" type="ORF">A3C71_02365</name>
</gene>
<evidence type="ECO:0000256" key="1">
    <source>
        <dbReference type="SAM" id="Phobius"/>
    </source>
</evidence>
<name>A0A1F8FED1_9BACT</name>
<sequence>MYFFFQYMVVGSFVAAVFVNYCSKRYEKEEHPNLAVVAVMVALFWPIILLVIFCAFIQECSKRSQ</sequence>
<dbReference type="Proteomes" id="UP000178197">
    <property type="component" value="Unassembled WGS sequence"/>
</dbReference>